<keyword evidence="4" id="KW-0255">Endonuclease</keyword>
<feature type="domain" description="Reverse transcriptase RNase H-like" evidence="7">
    <location>
        <begin position="1"/>
        <end position="100"/>
    </location>
</feature>
<dbReference type="PANTHER" id="PTHR48475">
    <property type="entry name" value="RIBONUCLEASE H"/>
    <property type="match status" value="1"/>
</dbReference>
<keyword evidence="9" id="KW-1185">Reference proteome</keyword>
<dbReference type="GO" id="GO:0016787">
    <property type="term" value="F:hydrolase activity"/>
    <property type="evidence" value="ECO:0007669"/>
    <property type="project" value="UniProtKB-KW"/>
</dbReference>
<dbReference type="InterPro" id="IPR041373">
    <property type="entry name" value="RT_RNaseH"/>
</dbReference>
<comment type="caution">
    <text evidence="8">The sequence shown here is derived from an EMBL/GenBank/DDBJ whole genome shotgun (WGS) entry which is preliminary data.</text>
</comment>
<gene>
    <name evidence="8" type="ORF">RJ639_027263</name>
</gene>
<organism evidence="8 9">
    <name type="scientific">Escallonia herrerae</name>
    <dbReference type="NCBI Taxonomy" id="1293975"/>
    <lineage>
        <taxon>Eukaryota</taxon>
        <taxon>Viridiplantae</taxon>
        <taxon>Streptophyta</taxon>
        <taxon>Embryophyta</taxon>
        <taxon>Tracheophyta</taxon>
        <taxon>Spermatophyta</taxon>
        <taxon>Magnoliopsida</taxon>
        <taxon>eudicotyledons</taxon>
        <taxon>Gunneridae</taxon>
        <taxon>Pentapetalae</taxon>
        <taxon>asterids</taxon>
        <taxon>campanulids</taxon>
        <taxon>Escalloniales</taxon>
        <taxon>Escalloniaceae</taxon>
        <taxon>Escallonia</taxon>
    </lineage>
</organism>
<dbReference type="SUPFAM" id="SSF56672">
    <property type="entry name" value="DNA/RNA polymerases"/>
    <property type="match status" value="1"/>
</dbReference>
<dbReference type="Pfam" id="PF17917">
    <property type="entry name" value="RT_RNaseH"/>
    <property type="match status" value="1"/>
</dbReference>
<evidence type="ECO:0000256" key="1">
    <source>
        <dbReference type="ARBA" id="ARBA00022679"/>
    </source>
</evidence>
<accession>A0AA88XH09</accession>
<evidence type="ECO:0000256" key="3">
    <source>
        <dbReference type="ARBA" id="ARBA00022722"/>
    </source>
</evidence>
<evidence type="ECO:0000313" key="9">
    <source>
        <dbReference type="Proteomes" id="UP001188597"/>
    </source>
</evidence>
<sequence>MILYTVAMDTSLGALLAQHNDQGKENALYYLSSTLVGAELRYTAMEKVCLALVFALQKLKHYLGEHEIRLISRADPLKYILATPVLTRQLARWAVILHQFNIEYVPQKAVKGQALTDFLAAHPVLDDSPLVLDLPDEEVMQTEIKKG</sequence>
<name>A0AA88XH09_9ASTE</name>
<keyword evidence="5" id="KW-0378">Hydrolase</keyword>
<dbReference type="CDD" id="cd09274">
    <property type="entry name" value="RNase_HI_RT_Ty3"/>
    <property type="match status" value="1"/>
</dbReference>
<evidence type="ECO:0000256" key="4">
    <source>
        <dbReference type="ARBA" id="ARBA00022759"/>
    </source>
</evidence>
<dbReference type="EMBL" id="JAVXUP010000092">
    <property type="protein sequence ID" value="KAK3038600.1"/>
    <property type="molecule type" value="Genomic_DNA"/>
</dbReference>
<proteinExistence type="predicted"/>
<reference evidence="8" key="1">
    <citation type="submission" date="2022-12" db="EMBL/GenBank/DDBJ databases">
        <title>Draft genome assemblies for two species of Escallonia (Escalloniales).</title>
        <authorList>
            <person name="Chanderbali A."/>
            <person name="Dervinis C."/>
            <person name="Anghel I."/>
            <person name="Soltis D."/>
            <person name="Soltis P."/>
            <person name="Zapata F."/>
        </authorList>
    </citation>
    <scope>NUCLEOTIDE SEQUENCE</scope>
    <source>
        <strain evidence="8">UCBG64.0493</strain>
        <tissue evidence="8">Leaf</tissue>
    </source>
</reference>
<keyword evidence="6" id="KW-0695">RNA-directed DNA polymerase</keyword>
<dbReference type="AlphaFoldDB" id="A0AA88XH09"/>
<keyword evidence="1" id="KW-0808">Transferase</keyword>
<evidence type="ECO:0000256" key="5">
    <source>
        <dbReference type="ARBA" id="ARBA00022801"/>
    </source>
</evidence>
<keyword evidence="3" id="KW-0540">Nuclease</keyword>
<evidence type="ECO:0000256" key="2">
    <source>
        <dbReference type="ARBA" id="ARBA00022695"/>
    </source>
</evidence>
<dbReference type="InterPro" id="IPR043502">
    <property type="entry name" value="DNA/RNA_pol_sf"/>
</dbReference>
<keyword evidence="2" id="KW-0548">Nucleotidyltransferase</keyword>
<evidence type="ECO:0000259" key="7">
    <source>
        <dbReference type="Pfam" id="PF17917"/>
    </source>
</evidence>
<dbReference type="PANTHER" id="PTHR48475:SF1">
    <property type="entry name" value="RNASE H TYPE-1 DOMAIN-CONTAINING PROTEIN"/>
    <property type="match status" value="1"/>
</dbReference>
<dbReference type="GO" id="GO:0004519">
    <property type="term" value="F:endonuclease activity"/>
    <property type="evidence" value="ECO:0007669"/>
    <property type="project" value="UniProtKB-KW"/>
</dbReference>
<evidence type="ECO:0000313" key="8">
    <source>
        <dbReference type="EMBL" id="KAK3038600.1"/>
    </source>
</evidence>
<evidence type="ECO:0000256" key="6">
    <source>
        <dbReference type="ARBA" id="ARBA00022918"/>
    </source>
</evidence>
<dbReference type="GO" id="GO:0003964">
    <property type="term" value="F:RNA-directed DNA polymerase activity"/>
    <property type="evidence" value="ECO:0007669"/>
    <property type="project" value="UniProtKB-KW"/>
</dbReference>
<protein>
    <recommendedName>
        <fullName evidence="7">Reverse transcriptase RNase H-like domain-containing protein</fullName>
    </recommendedName>
</protein>
<dbReference type="Proteomes" id="UP001188597">
    <property type="component" value="Unassembled WGS sequence"/>
</dbReference>